<evidence type="ECO:0000313" key="1">
    <source>
        <dbReference type="EMBL" id="AUX45188.1"/>
    </source>
</evidence>
<dbReference type="Proteomes" id="UP000238348">
    <property type="component" value="Chromosome"/>
</dbReference>
<reference evidence="1 2" key="1">
    <citation type="submission" date="2015-09" db="EMBL/GenBank/DDBJ databases">
        <title>Sorangium comparison.</title>
        <authorList>
            <person name="Zaburannyi N."/>
            <person name="Bunk B."/>
            <person name="Overmann J."/>
            <person name="Mueller R."/>
        </authorList>
    </citation>
    <scope>NUCLEOTIDE SEQUENCE [LARGE SCALE GENOMIC DNA]</scope>
    <source>
        <strain evidence="1 2">So ce26</strain>
    </source>
</reference>
<accession>A0A2L0F0T8</accession>
<gene>
    <name evidence="1" type="ORF">SOCE26_066690</name>
</gene>
<evidence type="ECO:0000313" key="2">
    <source>
        <dbReference type="Proteomes" id="UP000238348"/>
    </source>
</evidence>
<organism evidence="1 2">
    <name type="scientific">Sorangium cellulosum</name>
    <name type="common">Polyangium cellulosum</name>
    <dbReference type="NCBI Taxonomy" id="56"/>
    <lineage>
        <taxon>Bacteria</taxon>
        <taxon>Pseudomonadati</taxon>
        <taxon>Myxococcota</taxon>
        <taxon>Polyangia</taxon>
        <taxon>Polyangiales</taxon>
        <taxon>Polyangiaceae</taxon>
        <taxon>Sorangium</taxon>
    </lineage>
</organism>
<sequence length="149" mass="16377">MVMKRISIALCLVVAACGGEDDSEPVAWKDMSFEQRYEFMEEVVTPQMAETFAAFDPKFEGMSCPTCHGAGATDGSYAMPSAQIPPLPGTPEAFLEYAMDPEIGRWSTWMYETVVPQMADLLQVARFDPTTETGEFSCGNCHTLQAVEP</sequence>
<protein>
    <submittedName>
        <fullName evidence="1">Uncharacterized protein</fullName>
    </submittedName>
</protein>
<dbReference type="PROSITE" id="PS51257">
    <property type="entry name" value="PROKAR_LIPOPROTEIN"/>
    <property type="match status" value="1"/>
</dbReference>
<name>A0A2L0F0T8_SORCE</name>
<dbReference type="AlphaFoldDB" id="A0A2L0F0T8"/>
<dbReference type="EMBL" id="CP012673">
    <property type="protein sequence ID" value="AUX45188.1"/>
    <property type="molecule type" value="Genomic_DNA"/>
</dbReference>
<proteinExistence type="predicted"/>